<reference evidence="4 5" key="1">
    <citation type="submission" date="2019-08" db="EMBL/GenBank/DDBJ databases">
        <title>Draft genome sequences of two oriental melons (Cucumis melo L. var makuwa).</title>
        <authorList>
            <person name="Kwon S.-Y."/>
        </authorList>
    </citation>
    <scope>NUCLEOTIDE SEQUENCE [LARGE SCALE GENOMIC DNA]</scope>
    <source>
        <strain evidence="5">cv. SW 3</strain>
        <tissue evidence="4">Leaf</tissue>
    </source>
</reference>
<feature type="transmembrane region" description="Helical" evidence="2">
    <location>
        <begin position="145"/>
        <end position="161"/>
    </location>
</feature>
<keyword evidence="2" id="KW-0472">Membrane</keyword>
<accession>A0A5A7U6E1</accession>
<comment type="caution">
    <text evidence="4">The sequence shown here is derived from an EMBL/GenBank/DDBJ whole genome shotgun (WGS) entry which is preliminary data.</text>
</comment>
<evidence type="ECO:0000259" key="3">
    <source>
        <dbReference type="Pfam" id="PF09331"/>
    </source>
</evidence>
<name>A0A5A7U6E1_CUCMM</name>
<gene>
    <name evidence="4" type="ORF">E6C27_scaffold55G001210</name>
</gene>
<feature type="domain" description="DUF1985" evidence="3">
    <location>
        <begin position="4"/>
        <end position="132"/>
    </location>
</feature>
<evidence type="ECO:0000256" key="1">
    <source>
        <dbReference type="SAM" id="MobiDB-lite"/>
    </source>
</evidence>
<dbReference type="Pfam" id="PF09331">
    <property type="entry name" value="DUF1985"/>
    <property type="match status" value="1"/>
</dbReference>
<keyword evidence="2" id="KW-1133">Transmembrane helix</keyword>
<evidence type="ECO:0000313" key="5">
    <source>
        <dbReference type="Proteomes" id="UP000321393"/>
    </source>
</evidence>
<organism evidence="4 5">
    <name type="scientific">Cucumis melo var. makuwa</name>
    <name type="common">Oriental melon</name>
    <dbReference type="NCBI Taxonomy" id="1194695"/>
    <lineage>
        <taxon>Eukaryota</taxon>
        <taxon>Viridiplantae</taxon>
        <taxon>Streptophyta</taxon>
        <taxon>Embryophyta</taxon>
        <taxon>Tracheophyta</taxon>
        <taxon>Spermatophyta</taxon>
        <taxon>Magnoliopsida</taxon>
        <taxon>eudicotyledons</taxon>
        <taxon>Gunneridae</taxon>
        <taxon>Pentapetalae</taxon>
        <taxon>rosids</taxon>
        <taxon>fabids</taxon>
        <taxon>Cucurbitales</taxon>
        <taxon>Cucurbitaceae</taxon>
        <taxon>Benincaseae</taxon>
        <taxon>Cucumis</taxon>
    </lineage>
</organism>
<proteinExistence type="predicted"/>
<dbReference type="InterPro" id="IPR015410">
    <property type="entry name" value="DUF1985"/>
</dbReference>
<dbReference type="Proteomes" id="UP000321393">
    <property type="component" value="Unassembled WGS sequence"/>
</dbReference>
<dbReference type="PANTHER" id="PTHR48449">
    <property type="entry name" value="DUF1985 DOMAIN-CONTAINING PROTEIN"/>
    <property type="match status" value="1"/>
</dbReference>
<dbReference type="OrthoDB" id="1305982at2759"/>
<feature type="region of interest" description="Disordered" evidence="1">
    <location>
        <begin position="312"/>
        <end position="389"/>
    </location>
</feature>
<evidence type="ECO:0000313" key="4">
    <source>
        <dbReference type="EMBL" id="KAA0051382.1"/>
    </source>
</evidence>
<feature type="compositionally biased region" description="Basic and acidic residues" evidence="1">
    <location>
        <begin position="333"/>
        <end position="389"/>
    </location>
</feature>
<feature type="compositionally biased region" description="Acidic residues" evidence="1">
    <location>
        <begin position="312"/>
        <end position="325"/>
    </location>
</feature>
<protein>
    <submittedName>
        <fullName evidence="4">Protein Ycf2-like</fullName>
    </submittedName>
</protein>
<sequence length="546" mass="62571">MCKPKSTSKLQFLIGGRVLRFGLREFALITGLKCHEIPYINHDDIKGGGRLKGVYFENLKTVMRQYLNVMFNISTARTDDDRIKMAKLYFLESFLIPKQECLSVDWDHIIMVDDDEVFDGYPWGRVAFELLVDFMNRVVCSKGQTGISIWGFIFLILAWAYEVNPTLSTPFNFFATRIFNEVPRIINWAADTQPKWKDLKQKVFDSPTLEVSPMLATPNEVGMPFFAPFIETEKDILKEAEDELRKTKNSDHIASISLNRGMPSRSEINILRKMKMNGIMKAIRSQQCSSSGGQYTHEFMGARAFEEHLDKVEEDQEEDDVEDLNLDSSNRTVLEKRDDDEDKDGKGLMDESRAESSRGHDGGQSKVEKSKTPPTAGDKESSQYKATEERYEEINRLIRLIDESVIYDKSRKKNRGEERINYIEFVPLTVGQCSLNSTPRMLRNVQPAFGKIKHRPQMAKIIGKMPSNDRVSNMAENRAPARVVLKHLNNTKEGLGMKRSNAKEYREVTPVSTGIWIDALREKVVAPRKDIENSSLEWPSFDLHLS</sequence>
<keyword evidence="2" id="KW-0812">Transmembrane</keyword>
<dbReference type="PANTHER" id="PTHR48449:SF1">
    <property type="entry name" value="DUF1985 DOMAIN-CONTAINING PROTEIN"/>
    <property type="match status" value="1"/>
</dbReference>
<evidence type="ECO:0000256" key="2">
    <source>
        <dbReference type="SAM" id="Phobius"/>
    </source>
</evidence>
<dbReference type="AlphaFoldDB" id="A0A5A7U6E1"/>
<dbReference type="EMBL" id="SSTE01011267">
    <property type="protein sequence ID" value="KAA0051382.1"/>
    <property type="molecule type" value="Genomic_DNA"/>
</dbReference>